<dbReference type="InterPro" id="IPR051598">
    <property type="entry name" value="TSUP/Inactive_protease-like"/>
</dbReference>
<dbReference type="InterPro" id="IPR002781">
    <property type="entry name" value="TM_pro_TauE-like"/>
</dbReference>
<dbReference type="OrthoDB" id="45564at2"/>
<evidence type="ECO:0000256" key="2">
    <source>
        <dbReference type="ARBA" id="ARBA00009142"/>
    </source>
</evidence>
<dbReference type="Pfam" id="PF01925">
    <property type="entry name" value="TauE"/>
    <property type="match status" value="1"/>
</dbReference>
<evidence type="ECO:0000256" key="5">
    <source>
        <dbReference type="ARBA" id="ARBA00023136"/>
    </source>
</evidence>
<evidence type="ECO:0000256" key="6">
    <source>
        <dbReference type="RuleBase" id="RU363041"/>
    </source>
</evidence>
<evidence type="ECO:0000313" key="8">
    <source>
        <dbReference type="Proteomes" id="UP000292423"/>
    </source>
</evidence>
<gene>
    <name evidence="7" type="ORF">EV700_2820</name>
</gene>
<reference evidence="7 8" key="1">
    <citation type="submission" date="2019-02" db="EMBL/GenBank/DDBJ databases">
        <title>Genomic Encyclopedia of Type Strains, Phase IV (KMG-IV): sequencing the most valuable type-strain genomes for metagenomic binning, comparative biology and taxonomic classification.</title>
        <authorList>
            <person name="Goeker M."/>
        </authorList>
    </citation>
    <scope>NUCLEOTIDE SEQUENCE [LARGE SCALE GENOMIC DNA]</scope>
    <source>
        <strain evidence="7 8">DSM 105135</strain>
    </source>
</reference>
<feature type="transmembrane region" description="Helical" evidence="6">
    <location>
        <begin position="142"/>
        <end position="161"/>
    </location>
</feature>
<keyword evidence="8" id="KW-1185">Reference proteome</keyword>
<name>A0A4Q7YKP4_9GAMM</name>
<keyword evidence="6" id="KW-1003">Cell membrane</keyword>
<comment type="subcellular location">
    <subcellularLocation>
        <location evidence="6">Cell membrane</location>
        <topology evidence="6">Multi-pass membrane protein</topology>
    </subcellularLocation>
    <subcellularLocation>
        <location evidence="1">Membrane</location>
        <topology evidence="1">Multi-pass membrane protein</topology>
    </subcellularLocation>
</comment>
<dbReference type="EMBL" id="SHKX01000014">
    <property type="protein sequence ID" value="RZU38242.1"/>
    <property type="molecule type" value="Genomic_DNA"/>
</dbReference>
<dbReference type="AlphaFoldDB" id="A0A4Q7YKP4"/>
<sequence length="316" mass="33021">MKIRRLDLDDTLSVAHENSGLPPLEADVTHTQSFLKPLLHTFGLLLVLLALAAGVAFATHDQGVILEGLRSNLFWLALAVGLGAQIIDGALGMAYGITATTFLLGIGVPPAAASASVHLAEVFTTGFSGLSHWRMGNINKPLFLRLVIPGMIGGVVGAYVVTQFDGKTLKPWISAYLLCMGFYILSKAFRAIKVRHEPPKHIAPLALTGGFVDSVGGGGWGPVVTTSLVGTGQDPRTTIGSVNAAEFFLSIAGASAFAVLGGFGHWPVIAGLVVGGLFAAPFAAWLCRHLPTKSLLLVVGILISGLSAVNLFKSFM</sequence>
<feature type="transmembrane region" description="Helical" evidence="6">
    <location>
        <begin position="244"/>
        <end position="263"/>
    </location>
</feature>
<dbReference type="Proteomes" id="UP000292423">
    <property type="component" value="Unassembled WGS sequence"/>
</dbReference>
<feature type="transmembrane region" description="Helical" evidence="6">
    <location>
        <begin position="72"/>
        <end position="97"/>
    </location>
</feature>
<feature type="transmembrane region" description="Helical" evidence="6">
    <location>
        <begin position="294"/>
        <end position="312"/>
    </location>
</feature>
<keyword evidence="4 6" id="KW-1133">Transmembrane helix</keyword>
<feature type="transmembrane region" description="Helical" evidence="6">
    <location>
        <begin position="173"/>
        <end position="192"/>
    </location>
</feature>
<dbReference type="PANTHER" id="PTHR43701">
    <property type="entry name" value="MEMBRANE TRANSPORTER PROTEIN MJ0441-RELATED"/>
    <property type="match status" value="1"/>
</dbReference>
<dbReference type="PANTHER" id="PTHR43701:SF12">
    <property type="entry name" value="MEMBRANE TRANSPORTER PROTEIN YTNM-RELATED"/>
    <property type="match status" value="1"/>
</dbReference>
<keyword evidence="3 6" id="KW-0812">Transmembrane</keyword>
<accession>A0A4Q7YKP4</accession>
<proteinExistence type="inferred from homology"/>
<dbReference type="GO" id="GO:0005886">
    <property type="term" value="C:plasma membrane"/>
    <property type="evidence" value="ECO:0007669"/>
    <property type="project" value="UniProtKB-SubCell"/>
</dbReference>
<evidence type="ECO:0000256" key="4">
    <source>
        <dbReference type="ARBA" id="ARBA00022989"/>
    </source>
</evidence>
<evidence type="ECO:0000256" key="1">
    <source>
        <dbReference type="ARBA" id="ARBA00004141"/>
    </source>
</evidence>
<comment type="similarity">
    <text evidence="2 6">Belongs to the 4-toluene sulfonate uptake permease (TSUP) (TC 2.A.102) family.</text>
</comment>
<feature type="transmembrane region" description="Helical" evidence="6">
    <location>
        <begin position="38"/>
        <end position="60"/>
    </location>
</feature>
<protein>
    <recommendedName>
        <fullName evidence="6">Probable membrane transporter protein</fullName>
    </recommendedName>
</protein>
<evidence type="ECO:0000256" key="3">
    <source>
        <dbReference type="ARBA" id="ARBA00022692"/>
    </source>
</evidence>
<evidence type="ECO:0000313" key="7">
    <source>
        <dbReference type="EMBL" id="RZU38242.1"/>
    </source>
</evidence>
<feature type="transmembrane region" description="Helical" evidence="6">
    <location>
        <begin position="269"/>
        <end position="287"/>
    </location>
</feature>
<keyword evidence="5 6" id="KW-0472">Membrane</keyword>
<organism evidence="7 8">
    <name type="scientific">Fluviicoccus keumensis</name>
    <dbReference type="NCBI Taxonomy" id="1435465"/>
    <lineage>
        <taxon>Bacteria</taxon>
        <taxon>Pseudomonadati</taxon>
        <taxon>Pseudomonadota</taxon>
        <taxon>Gammaproteobacteria</taxon>
        <taxon>Moraxellales</taxon>
        <taxon>Moraxellaceae</taxon>
        <taxon>Fluviicoccus</taxon>
    </lineage>
</organism>
<comment type="caution">
    <text evidence="7">The sequence shown here is derived from an EMBL/GenBank/DDBJ whole genome shotgun (WGS) entry which is preliminary data.</text>
</comment>
<dbReference type="RefSeq" id="WP_130414907.1">
    <property type="nucleotide sequence ID" value="NZ_SHKX01000014.1"/>
</dbReference>